<comment type="caution">
    <text evidence="8">The sequence shown here is derived from an EMBL/GenBank/DDBJ whole genome shotgun (WGS) entry which is preliminary data.</text>
</comment>
<evidence type="ECO:0000256" key="6">
    <source>
        <dbReference type="ARBA" id="ARBA00023136"/>
    </source>
</evidence>
<keyword evidence="4 7" id="KW-0812">Transmembrane</keyword>
<dbReference type="InterPro" id="IPR010290">
    <property type="entry name" value="TM_effector"/>
</dbReference>
<dbReference type="PANTHER" id="PTHR23513:SF11">
    <property type="entry name" value="STAPHYLOFERRIN A TRANSPORTER"/>
    <property type="match status" value="1"/>
</dbReference>
<dbReference type="Pfam" id="PF05977">
    <property type="entry name" value="MFS_3"/>
    <property type="match status" value="1"/>
</dbReference>
<evidence type="ECO:0000256" key="7">
    <source>
        <dbReference type="SAM" id="Phobius"/>
    </source>
</evidence>
<dbReference type="GO" id="GO:0005886">
    <property type="term" value="C:plasma membrane"/>
    <property type="evidence" value="ECO:0007669"/>
    <property type="project" value="UniProtKB-SubCell"/>
</dbReference>
<sequence>MTYGILLGSFGVGAIGGVLISTRIRGRVRNEVVVSGSFLGFAVGVEALAFSPSLFLSCVALLLTGACWVLALALFNVTVQLSTPRWVVGRAISFYQTTTFGGMAAGSWIWGVVSDGHGPVVELSLSGAMLLLGVVSGRWLGVSEFGTLDLDPLGAFTEPQLRLDLRARSGPIMVMVDYVIAQEDIGAFLAAMRARRRIRIRDGASQWALLRDLETPDIWTETYHVATWVDYVRHHERRTKADADVTRQILALHRGTEPPKVHRMIERQTVPVHDDMPLKLTNIV</sequence>
<protein>
    <submittedName>
        <fullName evidence="8">Enterobactin exporter EntS</fullName>
    </submittedName>
</protein>
<evidence type="ECO:0000256" key="1">
    <source>
        <dbReference type="ARBA" id="ARBA00004651"/>
    </source>
</evidence>
<name>A0A1J5PLC9_9ZZZZ</name>
<organism evidence="8">
    <name type="scientific">mine drainage metagenome</name>
    <dbReference type="NCBI Taxonomy" id="410659"/>
    <lineage>
        <taxon>unclassified sequences</taxon>
        <taxon>metagenomes</taxon>
        <taxon>ecological metagenomes</taxon>
    </lineage>
</organism>
<evidence type="ECO:0000256" key="2">
    <source>
        <dbReference type="ARBA" id="ARBA00022448"/>
    </source>
</evidence>
<dbReference type="Gene3D" id="1.20.1250.20">
    <property type="entry name" value="MFS general substrate transporter like domains"/>
    <property type="match status" value="1"/>
</dbReference>
<keyword evidence="6 7" id="KW-0472">Membrane</keyword>
<feature type="transmembrane region" description="Helical" evidence="7">
    <location>
        <begin position="123"/>
        <end position="141"/>
    </location>
</feature>
<evidence type="ECO:0000256" key="5">
    <source>
        <dbReference type="ARBA" id="ARBA00022989"/>
    </source>
</evidence>
<evidence type="ECO:0000313" key="8">
    <source>
        <dbReference type="EMBL" id="OIQ72345.1"/>
    </source>
</evidence>
<evidence type="ECO:0000256" key="3">
    <source>
        <dbReference type="ARBA" id="ARBA00022475"/>
    </source>
</evidence>
<evidence type="ECO:0000256" key="4">
    <source>
        <dbReference type="ARBA" id="ARBA00022692"/>
    </source>
</evidence>
<proteinExistence type="predicted"/>
<dbReference type="EMBL" id="MLJW01003309">
    <property type="protein sequence ID" value="OIQ72345.1"/>
    <property type="molecule type" value="Genomic_DNA"/>
</dbReference>
<feature type="transmembrane region" description="Helical" evidence="7">
    <location>
        <begin position="6"/>
        <end position="24"/>
    </location>
</feature>
<accession>A0A1J5PLC9</accession>
<comment type="subcellular location">
    <subcellularLocation>
        <location evidence="1">Cell membrane</location>
        <topology evidence="1">Multi-pass membrane protein</topology>
    </subcellularLocation>
</comment>
<dbReference type="PANTHER" id="PTHR23513">
    <property type="entry name" value="INTEGRAL MEMBRANE EFFLUX PROTEIN-RELATED"/>
    <property type="match status" value="1"/>
</dbReference>
<dbReference type="SUPFAM" id="SSF103473">
    <property type="entry name" value="MFS general substrate transporter"/>
    <property type="match status" value="1"/>
</dbReference>
<keyword evidence="3" id="KW-1003">Cell membrane</keyword>
<feature type="transmembrane region" description="Helical" evidence="7">
    <location>
        <begin position="87"/>
        <end position="111"/>
    </location>
</feature>
<feature type="transmembrane region" description="Helical" evidence="7">
    <location>
        <begin position="31"/>
        <end position="48"/>
    </location>
</feature>
<dbReference type="InterPro" id="IPR036259">
    <property type="entry name" value="MFS_trans_sf"/>
</dbReference>
<gene>
    <name evidence="8" type="ORF">GALL_460290</name>
</gene>
<keyword evidence="2" id="KW-0813">Transport</keyword>
<feature type="transmembrane region" description="Helical" evidence="7">
    <location>
        <begin position="54"/>
        <end position="75"/>
    </location>
</feature>
<keyword evidence="5 7" id="KW-1133">Transmembrane helix</keyword>
<reference evidence="8" key="1">
    <citation type="submission" date="2016-10" db="EMBL/GenBank/DDBJ databases">
        <title>Sequence of Gallionella enrichment culture.</title>
        <authorList>
            <person name="Poehlein A."/>
            <person name="Muehling M."/>
            <person name="Daniel R."/>
        </authorList>
    </citation>
    <scope>NUCLEOTIDE SEQUENCE</scope>
</reference>
<dbReference type="AlphaFoldDB" id="A0A1J5PLC9"/>